<dbReference type="AlphaFoldDB" id="B4MSA0"/>
<dbReference type="Pfam" id="PF10512">
    <property type="entry name" value="Borealin"/>
    <property type="match status" value="1"/>
</dbReference>
<feature type="region of interest" description="Disordered" evidence="10">
    <location>
        <begin position="61"/>
        <end position="96"/>
    </location>
</feature>
<dbReference type="GO" id="GO:0032133">
    <property type="term" value="C:chromosome passenger complex"/>
    <property type="evidence" value="ECO:0007669"/>
    <property type="project" value="TreeGrafter"/>
</dbReference>
<reference evidence="12 13" key="1">
    <citation type="journal article" date="2007" name="Nature">
        <title>Evolution of genes and genomes on the Drosophila phylogeny.</title>
        <authorList>
            <consortium name="Drosophila 12 Genomes Consortium"/>
            <person name="Clark A.G."/>
            <person name="Eisen M.B."/>
            <person name="Smith D.R."/>
            <person name="Bergman C.M."/>
            <person name="Oliver B."/>
            <person name="Markow T.A."/>
            <person name="Kaufman T.C."/>
            <person name="Kellis M."/>
            <person name="Gelbart W."/>
            <person name="Iyer V.N."/>
            <person name="Pollard D.A."/>
            <person name="Sackton T.B."/>
            <person name="Larracuente A.M."/>
            <person name="Singh N.D."/>
            <person name="Abad J.P."/>
            <person name="Abt D.N."/>
            <person name="Adryan B."/>
            <person name="Aguade M."/>
            <person name="Akashi H."/>
            <person name="Anderson W.W."/>
            <person name="Aquadro C.F."/>
            <person name="Ardell D.H."/>
            <person name="Arguello R."/>
            <person name="Artieri C.G."/>
            <person name="Barbash D.A."/>
            <person name="Barker D."/>
            <person name="Barsanti P."/>
            <person name="Batterham P."/>
            <person name="Batzoglou S."/>
            <person name="Begun D."/>
            <person name="Bhutkar A."/>
            <person name="Blanco E."/>
            <person name="Bosak S.A."/>
            <person name="Bradley R.K."/>
            <person name="Brand A.D."/>
            <person name="Brent M.R."/>
            <person name="Brooks A.N."/>
            <person name="Brown R.H."/>
            <person name="Butlin R.K."/>
            <person name="Caggese C."/>
            <person name="Calvi B.R."/>
            <person name="Bernardo de Carvalho A."/>
            <person name="Caspi A."/>
            <person name="Castrezana S."/>
            <person name="Celniker S.E."/>
            <person name="Chang J.L."/>
            <person name="Chapple C."/>
            <person name="Chatterji S."/>
            <person name="Chinwalla A."/>
            <person name="Civetta A."/>
            <person name="Clifton S.W."/>
            <person name="Comeron J.M."/>
            <person name="Costello J.C."/>
            <person name="Coyne J.A."/>
            <person name="Daub J."/>
            <person name="David R.G."/>
            <person name="Delcher A.L."/>
            <person name="Delehaunty K."/>
            <person name="Do C.B."/>
            <person name="Ebling H."/>
            <person name="Edwards K."/>
            <person name="Eickbush T."/>
            <person name="Evans J.D."/>
            <person name="Filipski A."/>
            <person name="Findeiss S."/>
            <person name="Freyhult E."/>
            <person name="Fulton L."/>
            <person name="Fulton R."/>
            <person name="Garcia A.C."/>
            <person name="Gardiner A."/>
            <person name="Garfield D.A."/>
            <person name="Garvin B.E."/>
            <person name="Gibson G."/>
            <person name="Gilbert D."/>
            <person name="Gnerre S."/>
            <person name="Godfrey J."/>
            <person name="Good R."/>
            <person name="Gotea V."/>
            <person name="Gravely B."/>
            <person name="Greenberg A.J."/>
            <person name="Griffiths-Jones S."/>
            <person name="Gross S."/>
            <person name="Guigo R."/>
            <person name="Gustafson E.A."/>
            <person name="Haerty W."/>
            <person name="Hahn M.W."/>
            <person name="Halligan D.L."/>
            <person name="Halpern A.L."/>
            <person name="Halter G.M."/>
            <person name="Han M.V."/>
            <person name="Heger A."/>
            <person name="Hillier L."/>
            <person name="Hinrichs A.S."/>
            <person name="Holmes I."/>
            <person name="Hoskins R.A."/>
            <person name="Hubisz M.J."/>
            <person name="Hultmark D."/>
            <person name="Huntley M.A."/>
            <person name="Jaffe D.B."/>
            <person name="Jagadeeshan S."/>
            <person name="Jeck W.R."/>
            <person name="Johnson J."/>
            <person name="Jones C.D."/>
            <person name="Jordan W.C."/>
            <person name="Karpen G.H."/>
            <person name="Kataoka E."/>
            <person name="Keightley P.D."/>
            <person name="Kheradpour P."/>
            <person name="Kirkness E.F."/>
            <person name="Koerich L.B."/>
            <person name="Kristiansen K."/>
            <person name="Kudrna D."/>
            <person name="Kulathinal R.J."/>
            <person name="Kumar S."/>
            <person name="Kwok R."/>
            <person name="Lander E."/>
            <person name="Langley C.H."/>
            <person name="Lapoint R."/>
            <person name="Lazzaro B.P."/>
            <person name="Lee S.J."/>
            <person name="Levesque L."/>
            <person name="Li R."/>
            <person name="Lin C.F."/>
            <person name="Lin M.F."/>
            <person name="Lindblad-Toh K."/>
            <person name="Llopart A."/>
            <person name="Long M."/>
            <person name="Low L."/>
            <person name="Lozovsky E."/>
            <person name="Lu J."/>
            <person name="Luo M."/>
            <person name="Machado C.A."/>
            <person name="Makalowski W."/>
            <person name="Marzo M."/>
            <person name="Matsuda M."/>
            <person name="Matzkin L."/>
            <person name="McAllister B."/>
            <person name="McBride C.S."/>
            <person name="McKernan B."/>
            <person name="McKernan K."/>
            <person name="Mendez-Lago M."/>
            <person name="Minx P."/>
            <person name="Mollenhauer M.U."/>
            <person name="Montooth K."/>
            <person name="Mount S.M."/>
            <person name="Mu X."/>
            <person name="Myers E."/>
            <person name="Negre B."/>
            <person name="Newfeld S."/>
            <person name="Nielsen R."/>
            <person name="Noor M.A."/>
            <person name="O'Grady P."/>
            <person name="Pachter L."/>
            <person name="Papaceit M."/>
            <person name="Parisi M.J."/>
            <person name="Parisi M."/>
            <person name="Parts L."/>
            <person name="Pedersen J.S."/>
            <person name="Pesole G."/>
            <person name="Phillippy A.M."/>
            <person name="Ponting C.P."/>
            <person name="Pop M."/>
            <person name="Porcelli D."/>
            <person name="Powell J.R."/>
            <person name="Prohaska S."/>
            <person name="Pruitt K."/>
            <person name="Puig M."/>
            <person name="Quesneville H."/>
            <person name="Ram K.R."/>
            <person name="Rand D."/>
            <person name="Rasmussen M.D."/>
            <person name="Reed L.K."/>
            <person name="Reenan R."/>
            <person name="Reily A."/>
            <person name="Remington K.A."/>
            <person name="Rieger T.T."/>
            <person name="Ritchie M.G."/>
            <person name="Robin C."/>
            <person name="Rogers Y.H."/>
            <person name="Rohde C."/>
            <person name="Rozas J."/>
            <person name="Rubenfield M.J."/>
            <person name="Ruiz A."/>
            <person name="Russo S."/>
            <person name="Salzberg S.L."/>
            <person name="Sanchez-Gracia A."/>
            <person name="Saranga D.J."/>
            <person name="Sato H."/>
            <person name="Schaeffer S.W."/>
            <person name="Schatz M.C."/>
            <person name="Schlenke T."/>
            <person name="Schwartz R."/>
            <person name="Segarra C."/>
            <person name="Singh R.S."/>
            <person name="Sirot L."/>
            <person name="Sirota M."/>
            <person name="Sisneros N.B."/>
            <person name="Smith C.D."/>
            <person name="Smith T.F."/>
            <person name="Spieth J."/>
            <person name="Stage D.E."/>
            <person name="Stark A."/>
            <person name="Stephan W."/>
            <person name="Strausberg R.L."/>
            <person name="Strempel S."/>
            <person name="Sturgill D."/>
            <person name="Sutton G."/>
            <person name="Sutton G.G."/>
            <person name="Tao W."/>
            <person name="Teichmann S."/>
            <person name="Tobari Y.N."/>
            <person name="Tomimura Y."/>
            <person name="Tsolas J.M."/>
            <person name="Valente V.L."/>
            <person name="Venter E."/>
            <person name="Venter J.C."/>
            <person name="Vicario S."/>
            <person name="Vieira F.G."/>
            <person name="Vilella A.J."/>
            <person name="Villasante A."/>
            <person name="Walenz B."/>
            <person name="Wang J."/>
            <person name="Wasserman M."/>
            <person name="Watts T."/>
            <person name="Wilson D."/>
            <person name="Wilson R.K."/>
            <person name="Wing R.A."/>
            <person name="Wolfner M.F."/>
            <person name="Wong A."/>
            <person name="Wong G.K."/>
            <person name="Wu C.I."/>
            <person name="Wu G."/>
            <person name="Yamamoto D."/>
            <person name="Yang H.P."/>
            <person name="Yang S.P."/>
            <person name="Yorke J.A."/>
            <person name="Yoshida K."/>
            <person name="Zdobnov E."/>
            <person name="Zhang P."/>
            <person name="Zhang Y."/>
            <person name="Zimin A.V."/>
            <person name="Baldwin J."/>
            <person name="Abdouelleil A."/>
            <person name="Abdulkadir J."/>
            <person name="Abebe A."/>
            <person name="Abera B."/>
            <person name="Abreu J."/>
            <person name="Acer S.C."/>
            <person name="Aftuck L."/>
            <person name="Alexander A."/>
            <person name="An P."/>
            <person name="Anderson E."/>
            <person name="Anderson S."/>
            <person name="Arachi H."/>
            <person name="Azer M."/>
            <person name="Bachantsang P."/>
            <person name="Barry A."/>
            <person name="Bayul T."/>
            <person name="Berlin A."/>
            <person name="Bessette D."/>
            <person name="Bloom T."/>
            <person name="Blye J."/>
            <person name="Boguslavskiy L."/>
            <person name="Bonnet C."/>
            <person name="Boukhgalter B."/>
            <person name="Bourzgui I."/>
            <person name="Brown A."/>
            <person name="Cahill P."/>
            <person name="Channer S."/>
            <person name="Cheshatsang Y."/>
            <person name="Chuda L."/>
            <person name="Citroen M."/>
            <person name="Collymore A."/>
            <person name="Cooke P."/>
            <person name="Costello M."/>
            <person name="D'Aco K."/>
            <person name="Daza R."/>
            <person name="De Haan G."/>
            <person name="DeGray S."/>
            <person name="DeMaso C."/>
            <person name="Dhargay N."/>
            <person name="Dooley K."/>
            <person name="Dooley E."/>
            <person name="Doricent M."/>
            <person name="Dorje P."/>
            <person name="Dorjee K."/>
            <person name="Dupes A."/>
            <person name="Elong R."/>
            <person name="Falk J."/>
            <person name="Farina A."/>
            <person name="Faro S."/>
            <person name="Ferguson D."/>
            <person name="Fisher S."/>
            <person name="Foley C.D."/>
            <person name="Franke A."/>
            <person name="Friedrich D."/>
            <person name="Gadbois L."/>
            <person name="Gearin G."/>
            <person name="Gearin C.R."/>
            <person name="Giannoukos G."/>
            <person name="Goode T."/>
            <person name="Graham J."/>
            <person name="Grandbois E."/>
            <person name="Grewal S."/>
            <person name="Gyaltsen K."/>
            <person name="Hafez N."/>
            <person name="Hagos B."/>
            <person name="Hall J."/>
            <person name="Henson C."/>
            <person name="Hollinger A."/>
            <person name="Honan T."/>
            <person name="Huard M.D."/>
            <person name="Hughes L."/>
            <person name="Hurhula B."/>
            <person name="Husby M.E."/>
            <person name="Kamat A."/>
            <person name="Kanga B."/>
            <person name="Kashin S."/>
            <person name="Khazanovich D."/>
            <person name="Kisner P."/>
            <person name="Lance K."/>
            <person name="Lara M."/>
            <person name="Lee W."/>
            <person name="Lennon N."/>
            <person name="Letendre F."/>
            <person name="LeVine R."/>
            <person name="Lipovsky A."/>
            <person name="Liu X."/>
            <person name="Liu J."/>
            <person name="Liu S."/>
            <person name="Lokyitsang T."/>
            <person name="Lokyitsang Y."/>
            <person name="Lubonja R."/>
            <person name="Lui A."/>
            <person name="MacDonald P."/>
            <person name="Magnisalis V."/>
            <person name="Maru K."/>
            <person name="Matthews C."/>
            <person name="McCusker W."/>
            <person name="McDonough S."/>
            <person name="Mehta T."/>
            <person name="Meldrim J."/>
            <person name="Meneus L."/>
            <person name="Mihai O."/>
            <person name="Mihalev A."/>
            <person name="Mihova T."/>
            <person name="Mittelman R."/>
            <person name="Mlenga V."/>
            <person name="Montmayeur A."/>
            <person name="Mulrain L."/>
            <person name="Navidi A."/>
            <person name="Naylor J."/>
            <person name="Negash T."/>
            <person name="Nguyen T."/>
            <person name="Nguyen N."/>
            <person name="Nicol R."/>
            <person name="Norbu C."/>
            <person name="Norbu N."/>
            <person name="Novod N."/>
            <person name="O'Neill B."/>
            <person name="Osman S."/>
            <person name="Markiewicz E."/>
            <person name="Oyono O.L."/>
            <person name="Patti C."/>
            <person name="Phunkhang P."/>
            <person name="Pierre F."/>
            <person name="Priest M."/>
            <person name="Raghuraman S."/>
            <person name="Rege F."/>
            <person name="Reyes R."/>
            <person name="Rise C."/>
            <person name="Rogov P."/>
            <person name="Ross K."/>
            <person name="Ryan E."/>
            <person name="Settipalli S."/>
            <person name="Shea T."/>
            <person name="Sherpa N."/>
            <person name="Shi L."/>
            <person name="Shih D."/>
            <person name="Sparrow T."/>
            <person name="Spaulding J."/>
            <person name="Stalker J."/>
            <person name="Stange-Thomann N."/>
            <person name="Stavropoulos S."/>
            <person name="Stone C."/>
            <person name="Strader C."/>
            <person name="Tesfaye S."/>
            <person name="Thomson T."/>
            <person name="Thoulutsang Y."/>
            <person name="Thoulutsang D."/>
            <person name="Topham K."/>
            <person name="Topping I."/>
            <person name="Tsamla T."/>
            <person name="Vassiliev H."/>
            <person name="Vo A."/>
            <person name="Wangchuk T."/>
            <person name="Wangdi T."/>
            <person name="Weiand M."/>
            <person name="Wilkinson J."/>
            <person name="Wilson A."/>
            <person name="Yadav S."/>
            <person name="Young G."/>
            <person name="Yu Q."/>
            <person name="Zembek L."/>
            <person name="Zhong D."/>
            <person name="Zimmer A."/>
            <person name="Zwirko Z."/>
            <person name="Jaffe D.B."/>
            <person name="Alvarez P."/>
            <person name="Brockman W."/>
            <person name="Butler J."/>
            <person name="Chin C."/>
            <person name="Gnerre S."/>
            <person name="Grabherr M."/>
            <person name="Kleber M."/>
            <person name="Mauceli E."/>
            <person name="MacCallum I."/>
        </authorList>
    </citation>
    <scope>NUCLEOTIDE SEQUENCE [LARGE SCALE GENOMIC DNA]</scope>
    <source>
        <strain evidence="13">Tucson 14030-0811.24</strain>
    </source>
</reference>
<dbReference type="GO" id="GO:0051233">
    <property type="term" value="C:spindle midzone"/>
    <property type="evidence" value="ECO:0007669"/>
    <property type="project" value="TreeGrafter"/>
</dbReference>
<dbReference type="GO" id="GO:0051301">
    <property type="term" value="P:cell division"/>
    <property type="evidence" value="ECO:0007669"/>
    <property type="project" value="UniProtKB-KW"/>
</dbReference>
<dbReference type="HOGENOM" id="CLU_076983_0_0_1"/>
<dbReference type="OrthoDB" id="6360905at2759"/>
<comment type="similarity">
    <text evidence="3">Belongs to the borealin family.</text>
</comment>
<accession>B4MSA0</accession>
<evidence type="ECO:0000313" key="13">
    <source>
        <dbReference type="Proteomes" id="UP000007798"/>
    </source>
</evidence>
<keyword evidence="4" id="KW-0158">Chromosome</keyword>
<evidence type="ECO:0000256" key="4">
    <source>
        <dbReference type="ARBA" id="ARBA00022454"/>
    </source>
</evidence>
<keyword evidence="7" id="KW-0539">Nucleus</keyword>
<keyword evidence="13" id="KW-1185">Reference proteome</keyword>
<dbReference type="InterPro" id="IPR046466">
    <property type="entry name" value="Borealin_C"/>
</dbReference>
<evidence type="ECO:0000256" key="6">
    <source>
        <dbReference type="ARBA" id="ARBA00022776"/>
    </source>
</evidence>
<dbReference type="GO" id="GO:0000070">
    <property type="term" value="P:mitotic sister chromatid segregation"/>
    <property type="evidence" value="ECO:0007669"/>
    <property type="project" value="TreeGrafter"/>
</dbReference>
<evidence type="ECO:0000313" key="12">
    <source>
        <dbReference type="EMBL" id="EDW74989.1"/>
    </source>
</evidence>
<evidence type="ECO:0000256" key="10">
    <source>
        <dbReference type="SAM" id="MobiDB-lite"/>
    </source>
</evidence>
<dbReference type="PANTHER" id="PTHR16040:SF7">
    <property type="entry name" value="AUSTRALIN, ISOFORM A-RELATED"/>
    <property type="match status" value="1"/>
</dbReference>
<dbReference type="InterPro" id="IPR018867">
    <property type="entry name" value="Cell_div_borealin"/>
</dbReference>
<dbReference type="PhylomeDB" id="B4MSA0"/>
<evidence type="ECO:0000256" key="1">
    <source>
        <dbReference type="ARBA" id="ARBA00004123"/>
    </source>
</evidence>
<dbReference type="GO" id="GO:0005634">
    <property type="term" value="C:nucleus"/>
    <property type="evidence" value="ECO:0007669"/>
    <property type="project" value="UniProtKB-SubCell"/>
</dbReference>
<protein>
    <recommendedName>
        <fullName evidence="11">Borealin C-terminal domain-containing protein</fullName>
    </recommendedName>
</protein>
<feature type="domain" description="Borealin C-terminal" evidence="11">
    <location>
        <begin position="139"/>
        <end position="249"/>
    </location>
</feature>
<dbReference type="eggNOG" id="ENOG502SAXQ">
    <property type="taxonomic scope" value="Eukaryota"/>
</dbReference>
<keyword evidence="9" id="KW-0137">Centromere</keyword>
<evidence type="ECO:0000256" key="2">
    <source>
        <dbReference type="ARBA" id="ARBA00004584"/>
    </source>
</evidence>
<keyword evidence="8" id="KW-0131">Cell cycle</keyword>
<evidence type="ECO:0000256" key="5">
    <source>
        <dbReference type="ARBA" id="ARBA00022618"/>
    </source>
</evidence>
<evidence type="ECO:0000256" key="7">
    <source>
        <dbReference type="ARBA" id="ARBA00023242"/>
    </source>
</evidence>
<feature type="compositionally biased region" description="Polar residues" evidence="10">
    <location>
        <begin position="129"/>
        <end position="139"/>
    </location>
</feature>
<dbReference type="PANTHER" id="PTHR16040">
    <property type="entry name" value="AUSTRALIN, ISOFORM A-RELATED"/>
    <property type="match status" value="1"/>
</dbReference>
<evidence type="ECO:0000256" key="9">
    <source>
        <dbReference type="ARBA" id="ARBA00023328"/>
    </source>
</evidence>
<evidence type="ECO:0000259" key="11">
    <source>
        <dbReference type="Pfam" id="PF10512"/>
    </source>
</evidence>
<evidence type="ECO:0000256" key="3">
    <source>
        <dbReference type="ARBA" id="ARBA00009914"/>
    </source>
</evidence>
<evidence type="ECO:0000256" key="8">
    <source>
        <dbReference type="ARBA" id="ARBA00023306"/>
    </source>
</evidence>
<dbReference type="EMBL" id="CH963850">
    <property type="protein sequence ID" value="EDW74989.1"/>
    <property type="molecule type" value="Genomic_DNA"/>
</dbReference>
<proteinExistence type="inferred from homology"/>
<keyword evidence="5" id="KW-0132">Cell division</keyword>
<comment type="subcellular location">
    <subcellularLocation>
        <location evidence="2">Chromosome</location>
        <location evidence="2">Centromere</location>
    </subcellularLocation>
    <subcellularLocation>
        <location evidence="1">Nucleus</location>
    </subcellularLocation>
</comment>
<dbReference type="KEGG" id="dwi:6640827"/>
<feature type="region of interest" description="Disordered" evidence="10">
    <location>
        <begin position="129"/>
        <end position="167"/>
    </location>
</feature>
<dbReference type="Proteomes" id="UP000007798">
    <property type="component" value="Unassembled WGS sequence"/>
</dbReference>
<sequence>MEDTFNAADDLEEQFKASVDTQVNSLKLMISKDLKEMKMGEFKKVIGDLSRFSDFKMSELTKMKAPPPKASCDRRLRKTGRQNDSGLGESISHQQEAAVVGSLRGPLHSARALRRNDIGRSPRIAVHSNEVTARSSSHVARQKTRTPMASKLKSLSADRNDSPTTSPLAFLRYPKPGEIALSKFGSPILTQVMTDSFANVNIPIQDGVLCLTSKKLVEGEVNKDLLKSLDENKLKEIKVLHANLQKIVNAASKAGIK</sequence>
<dbReference type="STRING" id="7260.B4MSA0"/>
<dbReference type="InParanoid" id="B4MSA0"/>
<dbReference type="GO" id="GO:0000775">
    <property type="term" value="C:chromosome, centromeric region"/>
    <property type="evidence" value="ECO:0007669"/>
    <property type="project" value="UniProtKB-SubCell"/>
</dbReference>
<name>B4MSA0_DROWI</name>
<keyword evidence="6" id="KW-0498">Mitosis</keyword>
<organism evidence="12 13">
    <name type="scientific">Drosophila willistoni</name>
    <name type="common">Fruit fly</name>
    <dbReference type="NCBI Taxonomy" id="7260"/>
    <lineage>
        <taxon>Eukaryota</taxon>
        <taxon>Metazoa</taxon>
        <taxon>Ecdysozoa</taxon>
        <taxon>Arthropoda</taxon>
        <taxon>Hexapoda</taxon>
        <taxon>Insecta</taxon>
        <taxon>Pterygota</taxon>
        <taxon>Neoptera</taxon>
        <taxon>Endopterygota</taxon>
        <taxon>Diptera</taxon>
        <taxon>Brachycera</taxon>
        <taxon>Muscomorpha</taxon>
        <taxon>Ephydroidea</taxon>
        <taxon>Drosophilidae</taxon>
        <taxon>Drosophila</taxon>
        <taxon>Sophophora</taxon>
    </lineage>
</organism>
<gene>
    <name evidence="12" type="primary">Dwil\GK15971</name>
    <name evidence="12" type="ORF">Dwil_GK15971</name>
</gene>